<dbReference type="AlphaFoldDB" id="A0A1H7FJ23"/>
<reference evidence="1 2" key="1">
    <citation type="submission" date="2016-10" db="EMBL/GenBank/DDBJ databases">
        <authorList>
            <person name="de Groot N.N."/>
        </authorList>
    </citation>
    <scope>NUCLEOTIDE SEQUENCE [LARGE SCALE GENOMIC DNA]</scope>
    <source>
        <strain evidence="1 2">DSM 11978</strain>
    </source>
</reference>
<organism evidence="1 2">
    <name type="scientific">Methanobrevibacter gottschalkii</name>
    <dbReference type="NCBI Taxonomy" id="190974"/>
    <lineage>
        <taxon>Archaea</taxon>
        <taxon>Methanobacteriati</taxon>
        <taxon>Methanobacteriota</taxon>
        <taxon>Methanomada group</taxon>
        <taxon>Methanobacteria</taxon>
        <taxon>Methanobacteriales</taxon>
        <taxon>Methanobacteriaceae</taxon>
        <taxon>Methanobrevibacter</taxon>
    </lineage>
</organism>
<evidence type="ECO:0000313" key="1">
    <source>
        <dbReference type="EMBL" id="SEK26041.1"/>
    </source>
</evidence>
<sequence>MVEHITYDDVVEYNHLFTLVPSFVLEKMAKKNSNLVDKFKSAIQSHINDLTVEQRIKLNIILDSDVSELQDLMYNAYMRTNKKQYRILANPKYKQFIELNLGELRKII</sequence>
<gene>
    <name evidence="1" type="ORF">SAMN05216439_0694</name>
</gene>
<proteinExistence type="predicted"/>
<dbReference type="Proteomes" id="UP000199506">
    <property type="component" value="Unassembled WGS sequence"/>
</dbReference>
<protein>
    <submittedName>
        <fullName evidence="1">Uncharacterized protein</fullName>
    </submittedName>
</protein>
<accession>A0A1H7FJ23</accession>
<evidence type="ECO:0000313" key="2">
    <source>
        <dbReference type="Proteomes" id="UP000199506"/>
    </source>
</evidence>
<name>A0A1H7FJ23_9EURY</name>
<dbReference type="EMBL" id="FOAK01000001">
    <property type="protein sequence ID" value="SEK26041.1"/>
    <property type="molecule type" value="Genomic_DNA"/>
</dbReference>